<proteinExistence type="predicted"/>
<name>A0A1V3U4R0_ELIME</name>
<dbReference type="AlphaFoldDB" id="A0A1V3U4R0"/>
<dbReference type="RefSeq" id="WP_069215485.1">
    <property type="nucleotide sequence ID" value="NZ_FTRA01000001.1"/>
</dbReference>
<dbReference type="OrthoDB" id="1366690at2"/>
<evidence type="ECO:0000313" key="1">
    <source>
        <dbReference type="EMBL" id="OOH98016.1"/>
    </source>
</evidence>
<dbReference type="STRING" id="238.BBD35_02370"/>
<dbReference type="InterPro" id="IPR025591">
    <property type="entry name" value="RloB"/>
</dbReference>
<keyword evidence="2" id="KW-1185">Reference proteome</keyword>
<organism evidence="1 2">
    <name type="scientific">Elizabethkingia meningoseptica</name>
    <name type="common">Chryseobacterium meningosepticum</name>
    <dbReference type="NCBI Taxonomy" id="238"/>
    <lineage>
        <taxon>Bacteria</taxon>
        <taxon>Pseudomonadati</taxon>
        <taxon>Bacteroidota</taxon>
        <taxon>Flavobacteriia</taxon>
        <taxon>Flavobacteriales</taxon>
        <taxon>Weeksellaceae</taxon>
        <taxon>Elizabethkingia</taxon>
    </lineage>
</organism>
<sequence length="209" mass="25008">MRGKSTFFNKGKRTFAIVGDGDCEKWYFQLLKDNEELKINIFPQLLKKASLKKQYEYVKDQANTYDKVFWIVDYDVIAKESKEFKKGDEKRSDEFARYYKELSTLDNVEILVVNTCFEYWLLLHFKYSKKNYRNCDETGRDLKKKFPTYEKTEKFYKKNNADIYTSLKPNLSIAIENAKRLGDFDIKDPNNPVCEIHKLFHEDGRFKVE</sequence>
<accession>A0A1V3U4R0</accession>
<dbReference type="Proteomes" id="UP000188947">
    <property type="component" value="Unassembled WGS sequence"/>
</dbReference>
<evidence type="ECO:0000313" key="2">
    <source>
        <dbReference type="Proteomes" id="UP000188947"/>
    </source>
</evidence>
<gene>
    <name evidence="1" type="ORF">BMF97_01740</name>
</gene>
<dbReference type="Pfam" id="PF13707">
    <property type="entry name" value="RloB"/>
    <property type="match status" value="1"/>
</dbReference>
<evidence type="ECO:0008006" key="3">
    <source>
        <dbReference type="Google" id="ProtNLM"/>
    </source>
</evidence>
<protein>
    <recommendedName>
        <fullName evidence="3">RloB-like protein</fullName>
    </recommendedName>
</protein>
<dbReference type="EMBL" id="MPOG01000001">
    <property type="protein sequence ID" value="OOH98016.1"/>
    <property type="molecule type" value="Genomic_DNA"/>
</dbReference>
<reference evidence="1 2" key="1">
    <citation type="submission" date="2016-11" db="EMBL/GenBank/DDBJ databases">
        <title>Genome sequence and comparative genomic analysis of clinical strain Elizabethkingia meningoseptica 61421 PRCM.</title>
        <authorList>
            <person name="Wang M."/>
            <person name="Hu S."/>
            <person name="Cao L."/>
            <person name="Jiang T."/>
            <person name="Zhou Y."/>
            <person name="Ming D."/>
        </authorList>
    </citation>
    <scope>NUCLEOTIDE SEQUENCE [LARGE SCALE GENOMIC DNA]</scope>
    <source>
        <strain evidence="1 2">61421 PRCM</strain>
    </source>
</reference>
<comment type="caution">
    <text evidence="1">The sequence shown here is derived from an EMBL/GenBank/DDBJ whole genome shotgun (WGS) entry which is preliminary data.</text>
</comment>